<dbReference type="InterPro" id="IPR016163">
    <property type="entry name" value="Ald_DH_C"/>
</dbReference>
<comment type="similarity">
    <text evidence="1">Belongs to the heat shock protein 90 family.</text>
</comment>
<dbReference type="Proteomes" id="UP000235145">
    <property type="component" value="Unassembled WGS sequence"/>
</dbReference>
<sequence>MDEICHVYVLKSTHMEKGKNIILDAKTDYPVACNVMETLLVHEELLQNGDNRDTQKKSRLMKIGLSGTDYNVEKKKKIKKVIEKYWKWDLTNNTQHIWLRNPKKF</sequence>
<dbReference type="Gene3D" id="3.40.309.10">
    <property type="entry name" value="Aldehyde Dehydrogenase, Chain A, domain 2"/>
    <property type="match status" value="1"/>
</dbReference>
<proteinExistence type="inferred from homology"/>
<keyword evidence="4" id="KW-1185">Reference proteome</keyword>
<dbReference type="SUPFAM" id="SSF53720">
    <property type="entry name" value="ALDH-like"/>
    <property type="match status" value="1"/>
</dbReference>
<dbReference type="PANTHER" id="PTHR11063">
    <property type="entry name" value="GLUTAMATE SEMIALDEHYDE DEHYDROGENASE"/>
    <property type="match status" value="1"/>
</dbReference>
<dbReference type="AlphaFoldDB" id="A0A9R1XCQ4"/>
<evidence type="ECO:0000256" key="2">
    <source>
        <dbReference type="ARBA" id="ARBA00023186"/>
    </source>
</evidence>
<dbReference type="GO" id="GO:0016620">
    <property type="term" value="F:oxidoreductase activity, acting on the aldehyde or oxo group of donors, NAD or NADP as acceptor"/>
    <property type="evidence" value="ECO:0007669"/>
    <property type="project" value="InterPro"/>
</dbReference>
<evidence type="ECO:0000313" key="3">
    <source>
        <dbReference type="EMBL" id="KAJ0207564.1"/>
    </source>
</evidence>
<dbReference type="EMBL" id="NBSK02000005">
    <property type="protein sequence ID" value="KAJ0207564.1"/>
    <property type="molecule type" value="Genomic_DNA"/>
</dbReference>
<dbReference type="GO" id="GO:0051082">
    <property type="term" value="F:unfolded protein binding"/>
    <property type="evidence" value="ECO:0007669"/>
    <property type="project" value="InterPro"/>
</dbReference>
<dbReference type="Pfam" id="PF00183">
    <property type="entry name" value="HSP90"/>
    <property type="match status" value="1"/>
</dbReference>
<dbReference type="GO" id="GO:0140662">
    <property type="term" value="F:ATP-dependent protein folding chaperone"/>
    <property type="evidence" value="ECO:0007669"/>
    <property type="project" value="InterPro"/>
</dbReference>
<gene>
    <name evidence="3" type="ORF">LSAT_V11C500242630</name>
</gene>
<dbReference type="PANTHER" id="PTHR11063:SF8">
    <property type="entry name" value="DELTA-1-PYRROLINE-5-CARBOXYLATE SYNTHASE"/>
    <property type="match status" value="1"/>
</dbReference>
<evidence type="ECO:0000256" key="1">
    <source>
        <dbReference type="ARBA" id="ARBA00008239"/>
    </source>
</evidence>
<organism evidence="3 4">
    <name type="scientific">Lactuca sativa</name>
    <name type="common">Garden lettuce</name>
    <dbReference type="NCBI Taxonomy" id="4236"/>
    <lineage>
        <taxon>Eukaryota</taxon>
        <taxon>Viridiplantae</taxon>
        <taxon>Streptophyta</taxon>
        <taxon>Embryophyta</taxon>
        <taxon>Tracheophyta</taxon>
        <taxon>Spermatophyta</taxon>
        <taxon>Magnoliopsida</taxon>
        <taxon>eudicotyledons</taxon>
        <taxon>Gunneridae</taxon>
        <taxon>Pentapetalae</taxon>
        <taxon>asterids</taxon>
        <taxon>campanulids</taxon>
        <taxon>Asterales</taxon>
        <taxon>Asteraceae</taxon>
        <taxon>Cichorioideae</taxon>
        <taxon>Cichorieae</taxon>
        <taxon>Lactucinae</taxon>
        <taxon>Lactuca</taxon>
    </lineage>
</organism>
<accession>A0A9R1XCQ4</accession>
<dbReference type="InterPro" id="IPR016161">
    <property type="entry name" value="Ald_DH/histidinol_DH"/>
</dbReference>
<name>A0A9R1XCQ4_LACSA</name>
<reference evidence="3 4" key="1">
    <citation type="journal article" date="2017" name="Nat. Commun.">
        <title>Genome assembly with in vitro proximity ligation data and whole-genome triplication in lettuce.</title>
        <authorList>
            <person name="Reyes-Chin-Wo S."/>
            <person name="Wang Z."/>
            <person name="Yang X."/>
            <person name="Kozik A."/>
            <person name="Arikit S."/>
            <person name="Song C."/>
            <person name="Xia L."/>
            <person name="Froenicke L."/>
            <person name="Lavelle D.O."/>
            <person name="Truco M.J."/>
            <person name="Xia R."/>
            <person name="Zhu S."/>
            <person name="Xu C."/>
            <person name="Xu H."/>
            <person name="Xu X."/>
            <person name="Cox K."/>
            <person name="Korf I."/>
            <person name="Meyers B.C."/>
            <person name="Michelmore R.W."/>
        </authorList>
    </citation>
    <scope>NUCLEOTIDE SEQUENCE [LARGE SCALE GENOMIC DNA]</scope>
    <source>
        <strain evidence="4">cv. Salinas</strain>
        <tissue evidence="3">Seedlings</tissue>
    </source>
</reference>
<comment type="caution">
    <text evidence="3">The sequence shown here is derived from an EMBL/GenBank/DDBJ whole genome shotgun (WGS) entry which is preliminary data.</text>
</comment>
<protein>
    <submittedName>
        <fullName evidence="3">Uncharacterized protein</fullName>
    </submittedName>
</protein>
<evidence type="ECO:0000313" key="4">
    <source>
        <dbReference type="Proteomes" id="UP000235145"/>
    </source>
</evidence>
<dbReference type="GO" id="GO:0016887">
    <property type="term" value="F:ATP hydrolysis activity"/>
    <property type="evidence" value="ECO:0007669"/>
    <property type="project" value="InterPro"/>
</dbReference>
<dbReference type="InterPro" id="IPR001404">
    <property type="entry name" value="Hsp90_fam"/>
</dbReference>
<keyword evidence="2" id="KW-0143">Chaperone</keyword>
<dbReference type="GO" id="GO:0005524">
    <property type="term" value="F:ATP binding"/>
    <property type="evidence" value="ECO:0007669"/>
    <property type="project" value="InterPro"/>
</dbReference>